<dbReference type="GO" id="GO:0016491">
    <property type="term" value="F:oxidoreductase activity"/>
    <property type="evidence" value="ECO:0007669"/>
    <property type="project" value="UniProtKB-KW"/>
</dbReference>
<reference evidence="7 8" key="1">
    <citation type="journal article" date="2015" name="Stand. Genomic Sci.">
        <title>Genomic Encyclopedia of Bacterial and Archaeal Type Strains, Phase III: the genomes of soil and plant-associated and newly described type strains.</title>
        <authorList>
            <person name="Whitman W.B."/>
            <person name="Woyke T."/>
            <person name="Klenk H.P."/>
            <person name="Zhou Y."/>
            <person name="Lilburn T.G."/>
            <person name="Beck B.J."/>
            <person name="De Vos P."/>
            <person name="Vandamme P."/>
            <person name="Eisen J.A."/>
            <person name="Garrity G."/>
            <person name="Hugenholtz P."/>
            <person name="Kyrpides N.C."/>
        </authorList>
    </citation>
    <scope>NUCLEOTIDE SEQUENCE [LARGE SCALE GENOMIC DNA]</scope>
    <source>
        <strain evidence="7 8">VKM Ac-2572</strain>
    </source>
</reference>
<dbReference type="PANTHER" id="PTHR43498">
    <property type="entry name" value="FERREDOXIN:COB-COM HETERODISULFIDE REDUCTASE SUBUNIT A"/>
    <property type="match status" value="1"/>
</dbReference>
<dbReference type="SUPFAM" id="SSF51905">
    <property type="entry name" value="FAD/NAD(P)-binding domain"/>
    <property type="match status" value="1"/>
</dbReference>
<comment type="caution">
    <text evidence="7">The sequence shown here is derived from an EMBL/GenBank/DDBJ whole genome shotgun (WGS) entry which is preliminary data.</text>
</comment>
<evidence type="ECO:0000256" key="1">
    <source>
        <dbReference type="ARBA" id="ARBA00022485"/>
    </source>
</evidence>
<dbReference type="GO" id="GO:0046872">
    <property type="term" value="F:metal ion binding"/>
    <property type="evidence" value="ECO:0007669"/>
    <property type="project" value="UniProtKB-KW"/>
</dbReference>
<dbReference type="AlphaFoldDB" id="A0A4R2GXG4"/>
<dbReference type="InterPro" id="IPR039650">
    <property type="entry name" value="HdrA-like"/>
</dbReference>
<dbReference type="OrthoDB" id="177652at2"/>
<keyword evidence="4" id="KW-0408">Iron</keyword>
<protein>
    <submittedName>
        <fullName evidence="7">FAD dependent oxidoreductase</fullName>
    </submittedName>
</protein>
<evidence type="ECO:0000256" key="3">
    <source>
        <dbReference type="ARBA" id="ARBA00023002"/>
    </source>
</evidence>
<keyword evidence="2" id="KW-0479">Metal-binding</keyword>
<keyword evidence="5" id="KW-0411">Iron-sulfur</keyword>
<dbReference type="GO" id="GO:0051539">
    <property type="term" value="F:4 iron, 4 sulfur cluster binding"/>
    <property type="evidence" value="ECO:0007669"/>
    <property type="project" value="UniProtKB-KW"/>
</dbReference>
<dbReference type="Gene3D" id="3.50.50.60">
    <property type="entry name" value="FAD/NAD(P)-binding domain"/>
    <property type="match status" value="1"/>
</dbReference>
<dbReference type="Proteomes" id="UP000294508">
    <property type="component" value="Unassembled WGS sequence"/>
</dbReference>
<dbReference type="RefSeq" id="WP_132215599.1">
    <property type="nucleotide sequence ID" value="NZ_SLWN01000021.1"/>
</dbReference>
<sequence length="789" mass="86853">MRDTSGRQLSGPEASTVTSNRRRLLVAPAEDRRSFRSERRDADLVIVGGGLAGTCAAITAARAGVRVVLVHDRPVLGGNSSSEVRLWVLGATAHMSNNNRWAREGGVVDEILVENTYRNPDGNPLIFDTVLLEKSVAEPNLTLLLNTALTDVEMADGRRIHRVSAFCSQNSTTYDIGGSLFLDSSGDGALAFLAGAAFRMGAESSSEFGEKFAPSDDYGHLLGHSIYFYSKDVGHPVRFTPPAFALSDLTSIPRARNFNTSEDGCRLWWIEWGGRLDTVHETETIKWRLWQVVYGVWNHLKNSGEFPEAENLTLEWVGTIPGKRESRRFEGLYMLRQDDVFDQTQHPDAVAYGGWSIDLHPADGVFSEKPGCNQLHSRGTYQIPYRCLASRDVDNLFLAGRVMSASHVAFGSTRVMGTSAYCAQAVAVAAALCVRDSRRPADLLEPAAMAELQRELLRLGQHIPQHALSDSDDLVRRGHVSASSALALGSLPVDGSAVPLAEDRGQLLPLPAGPVPQFGLRLDVSEPTTLQVELRQGRRPDDFTPDRVLSRRKISLNQGDDQLIKVDFDAHQAEAGYVILCLLANDQVRVRVSDQVVTGLVPLRHRGDQPENPDTGCPGFEFWAPVRRPEGRNLALTLDPPVLLGDPAAVSNGVDRPTSATNAWIAEFDDRRPSLSVRWDEAVRIGRIELAFDTDFDHAMESVLYGQPEDAMPHCVRDFRVRWGEQVLAEVRDHHQSRWTLVLDDVVSTDELTVEVDAMNGAAPAAIFSVRCYSDPDTRILRHEGGARP</sequence>
<evidence type="ECO:0000313" key="7">
    <source>
        <dbReference type="EMBL" id="TCO15685.1"/>
    </source>
</evidence>
<evidence type="ECO:0000313" key="8">
    <source>
        <dbReference type="Proteomes" id="UP000294508"/>
    </source>
</evidence>
<accession>A0A4R2GXG4</accession>
<gene>
    <name evidence="7" type="ORF">EV652_12158</name>
</gene>
<keyword evidence="1" id="KW-0004">4Fe-4S</keyword>
<dbReference type="EMBL" id="SLWN01000021">
    <property type="protein sequence ID" value="TCO15685.1"/>
    <property type="molecule type" value="Genomic_DNA"/>
</dbReference>
<evidence type="ECO:0000256" key="2">
    <source>
        <dbReference type="ARBA" id="ARBA00022723"/>
    </source>
</evidence>
<keyword evidence="8" id="KW-1185">Reference proteome</keyword>
<evidence type="ECO:0000256" key="4">
    <source>
        <dbReference type="ARBA" id="ARBA00023004"/>
    </source>
</evidence>
<organism evidence="7 8">
    <name type="scientific">Kribbella steppae</name>
    <dbReference type="NCBI Taxonomy" id="2512223"/>
    <lineage>
        <taxon>Bacteria</taxon>
        <taxon>Bacillati</taxon>
        <taxon>Actinomycetota</taxon>
        <taxon>Actinomycetes</taxon>
        <taxon>Propionibacteriales</taxon>
        <taxon>Kribbellaceae</taxon>
        <taxon>Kribbella</taxon>
    </lineage>
</organism>
<name>A0A4R2GXG4_9ACTN</name>
<keyword evidence="3" id="KW-0560">Oxidoreductase</keyword>
<feature type="region of interest" description="Disordered" evidence="6">
    <location>
        <begin position="1"/>
        <end position="22"/>
    </location>
</feature>
<proteinExistence type="predicted"/>
<dbReference type="Pfam" id="PF12831">
    <property type="entry name" value="FAD_oxidored"/>
    <property type="match status" value="1"/>
</dbReference>
<dbReference type="InterPro" id="IPR036188">
    <property type="entry name" value="FAD/NAD-bd_sf"/>
</dbReference>
<dbReference type="PANTHER" id="PTHR43498:SF1">
    <property type="entry name" value="COB--COM HETERODISULFIDE REDUCTASE IRON-SULFUR SUBUNIT A"/>
    <property type="match status" value="1"/>
</dbReference>
<evidence type="ECO:0000256" key="5">
    <source>
        <dbReference type="ARBA" id="ARBA00023014"/>
    </source>
</evidence>
<evidence type="ECO:0000256" key="6">
    <source>
        <dbReference type="SAM" id="MobiDB-lite"/>
    </source>
</evidence>